<organism evidence="1 2">
    <name type="scientific">Massarina eburnea CBS 473.64</name>
    <dbReference type="NCBI Taxonomy" id="1395130"/>
    <lineage>
        <taxon>Eukaryota</taxon>
        <taxon>Fungi</taxon>
        <taxon>Dikarya</taxon>
        <taxon>Ascomycota</taxon>
        <taxon>Pezizomycotina</taxon>
        <taxon>Dothideomycetes</taxon>
        <taxon>Pleosporomycetidae</taxon>
        <taxon>Pleosporales</taxon>
        <taxon>Massarineae</taxon>
        <taxon>Massarinaceae</taxon>
        <taxon>Massarina</taxon>
    </lineage>
</organism>
<protein>
    <submittedName>
        <fullName evidence="1">Uncharacterized protein</fullName>
    </submittedName>
</protein>
<reference evidence="1" key="1">
    <citation type="journal article" date="2020" name="Stud. Mycol.">
        <title>101 Dothideomycetes genomes: a test case for predicting lifestyles and emergence of pathogens.</title>
        <authorList>
            <person name="Haridas S."/>
            <person name="Albert R."/>
            <person name="Binder M."/>
            <person name="Bloem J."/>
            <person name="Labutti K."/>
            <person name="Salamov A."/>
            <person name="Andreopoulos B."/>
            <person name="Baker S."/>
            <person name="Barry K."/>
            <person name="Bills G."/>
            <person name="Bluhm B."/>
            <person name="Cannon C."/>
            <person name="Castanera R."/>
            <person name="Culley D."/>
            <person name="Daum C."/>
            <person name="Ezra D."/>
            <person name="Gonzalez J."/>
            <person name="Henrissat B."/>
            <person name="Kuo A."/>
            <person name="Liang C."/>
            <person name="Lipzen A."/>
            <person name="Lutzoni F."/>
            <person name="Magnuson J."/>
            <person name="Mondo S."/>
            <person name="Nolan M."/>
            <person name="Ohm R."/>
            <person name="Pangilinan J."/>
            <person name="Park H.-J."/>
            <person name="Ramirez L."/>
            <person name="Alfaro M."/>
            <person name="Sun H."/>
            <person name="Tritt A."/>
            <person name="Yoshinaga Y."/>
            <person name="Zwiers L.-H."/>
            <person name="Turgeon B."/>
            <person name="Goodwin S."/>
            <person name="Spatafora J."/>
            <person name="Crous P."/>
            <person name="Grigoriev I."/>
        </authorList>
    </citation>
    <scope>NUCLEOTIDE SEQUENCE</scope>
    <source>
        <strain evidence="1">CBS 473.64</strain>
    </source>
</reference>
<proteinExistence type="predicted"/>
<dbReference type="Proteomes" id="UP000799753">
    <property type="component" value="Unassembled WGS sequence"/>
</dbReference>
<sequence>MVRTPRRQECWIWGAATGRERGVGSVAAMTGCLFQLWTSQCQLKLAKEAGIRSVGMAAGVAYQLLCVGGWVGGVGWLCPADVVWCRREVSRRGSERLKVFDRADPALASSAAARVIAASTIIPSNAFLLPSFHSAAECQPDSCVKEKRSQFFTAPSV</sequence>
<keyword evidence="2" id="KW-1185">Reference proteome</keyword>
<accession>A0A6A6RQM0</accession>
<name>A0A6A6RQM0_9PLEO</name>
<dbReference type="EMBL" id="MU006792">
    <property type="protein sequence ID" value="KAF2637670.1"/>
    <property type="molecule type" value="Genomic_DNA"/>
</dbReference>
<evidence type="ECO:0000313" key="1">
    <source>
        <dbReference type="EMBL" id="KAF2637670.1"/>
    </source>
</evidence>
<dbReference type="AlphaFoldDB" id="A0A6A6RQM0"/>
<evidence type="ECO:0000313" key="2">
    <source>
        <dbReference type="Proteomes" id="UP000799753"/>
    </source>
</evidence>
<dbReference type="PROSITE" id="PS51257">
    <property type="entry name" value="PROKAR_LIPOPROTEIN"/>
    <property type="match status" value="1"/>
</dbReference>
<gene>
    <name evidence="1" type="ORF">P280DRAFT_93847</name>
</gene>